<evidence type="ECO:0000313" key="1">
    <source>
        <dbReference type="EMBL" id="KAG6369643.1"/>
    </source>
</evidence>
<dbReference type="AlphaFoldDB" id="A0A8I2YCZ8"/>
<gene>
    <name evidence="1" type="ORF">JVT61DRAFT_14139</name>
</gene>
<protein>
    <submittedName>
        <fullName evidence="1">Uncharacterized protein</fullName>
    </submittedName>
</protein>
<keyword evidence="2" id="KW-1185">Reference proteome</keyword>
<proteinExistence type="predicted"/>
<organism evidence="1 2">
    <name type="scientific">Boletus reticuloceps</name>
    <dbReference type="NCBI Taxonomy" id="495285"/>
    <lineage>
        <taxon>Eukaryota</taxon>
        <taxon>Fungi</taxon>
        <taxon>Dikarya</taxon>
        <taxon>Basidiomycota</taxon>
        <taxon>Agaricomycotina</taxon>
        <taxon>Agaricomycetes</taxon>
        <taxon>Agaricomycetidae</taxon>
        <taxon>Boletales</taxon>
        <taxon>Boletineae</taxon>
        <taxon>Boletaceae</taxon>
        <taxon>Boletoideae</taxon>
        <taxon>Boletus</taxon>
    </lineage>
</organism>
<accession>A0A8I2YCZ8</accession>
<dbReference type="Proteomes" id="UP000683000">
    <property type="component" value="Unassembled WGS sequence"/>
</dbReference>
<reference evidence="1" key="1">
    <citation type="submission" date="2021-03" db="EMBL/GenBank/DDBJ databases">
        <title>Evolutionary innovations through gain and loss of genes in the ectomycorrhizal Boletales.</title>
        <authorList>
            <person name="Wu G."/>
            <person name="Miyauchi S."/>
            <person name="Morin E."/>
            <person name="Yang Z.-L."/>
            <person name="Xu J."/>
            <person name="Martin F.M."/>
        </authorList>
    </citation>
    <scope>NUCLEOTIDE SEQUENCE</scope>
    <source>
        <strain evidence="1">BR01</strain>
    </source>
</reference>
<name>A0A8I2YCZ8_9AGAM</name>
<evidence type="ECO:0000313" key="2">
    <source>
        <dbReference type="Proteomes" id="UP000683000"/>
    </source>
</evidence>
<dbReference type="EMBL" id="JAGFBS010000071">
    <property type="protein sequence ID" value="KAG6369643.1"/>
    <property type="molecule type" value="Genomic_DNA"/>
</dbReference>
<comment type="caution">
    <text evidence="1">The sequence shown here is derived from an EMBL/GenBank/DDBJ whole genome shotgun (WGS) entry which is preliminary data.</text>
</comment>
<sequence length="169" mass="19107">MDSHRAKFEGDGVSTQEFKDRNLLIKCVNSLMGRQEISHQQVMSYLVGGGDFYASHNFKIIQLYKFISALDRYEKMQGNTTIRDGTEEDNDCEEHCKKGLLLTSPGEATIMSNVTDYQFCLCDMAFEKMSLWDIAGFTFKSVKRNDRSTCEGNDITGEDVGSPLEVERG</sequence>
<dbReference type="OrthoDB" id="3267861at2759"/>